<evidence type="ECO:0000313" key="2">
    <source>
        <dbReference type="Proteomes" id="UP000092666"/>
    </source>
</evidence>
<accession>A0A1B9H1M6</accession>
<proteinExistence type="predicted"/>
<gene>
    <name evidence="1" type="ORF">I316_01064</name>
</gene>
<dbReference type="AlphaFoldDB" id="A0A1B9H1M6"/>
<dbReference type="Proteomes" id="UP000092666">
    <property type="component" value="Unassembled WGS sequence"/>
</dbReference>
<reference evidence="1 2" key="1">
    <citation type="submission" date="2013-07" db="EMBL/GenBank/DDBJ databases">
        <title>The Genome Sequence of Cryptococcus heveanensis BCC8398.</title>
        <authorList>
            <consortium name="The Broad Institute Genome Sequencing Platform"/>
            <person name="Cuomo C."/>
            <person name="Litvintseva A."/>
            <person name="Chen Y."/>
            <person name="Heitman J."/>
            <person name="Sun S."/>
            <person name="Springer D."/>
            <person name="Dromer F."/>
            <person name="Young S.K."/>
            <person name="Zeng Q."/>
            <person name="Gargeya S."/>
            <person name="Fitzgerald M."/>
            <person name="Abouelleil A."/>
            <person name="Alvarado L."/>
            <person name="Berlin A.M."/>
            <person name="Chapman S.B."/>
            <person name="Dewar J."/>
            <person name="Goldberg J."/>
            <person name="Griggs A."/>
            <person name="Gujja S."/>
            <person name="Hansen M."/>
            <person name="Howarth C."/>
            <person name="Imamovic A."/>
            <person name="Larimer J."/>
            <person name="McCowan C."/>
            <person name="Murphy C."/>
            <person name="Pearson M."/>
            <person name="Priest M."/>
            <person name="Roberts A."/>
            <person name="Saif S."/>
            <person name="Shea T."/>
            <person name="Sykes S."/>
            <person name="Wortman J."/>
            <person name="Nusbaum C."/>
            <person name="Birren B."/>
        </authorList>
    </citation>
    <scope>NUCLEOTIDE SEQUENCE [LARGE SCALE GENOMIC DNA]</scope>
    <source>
        <strain evidence="1 2">BCC8398</strain>
    </source>
</reference>
<organism evidence="1 2">
    <name type="scientific">Kwoniella heveanensis BCC8398</name>
    <dbReference type="NCBI Taxonomy" id="1296120"/>
    <lineage>
        <taxon>Eukaryota</taxon>
        <taxon>Fungi</taxon>
        <taxon>Dikarya</taxon>
        <taxon>Basidiomycota</taxon>
        <taxon>Agaricomycotina</taxon>
        <taxon>Tremellomycetes</taxon>
        <taxon>Tremellales</taxon>
        <taxon>Cryptococcaceae</taxon>
        <taxon>Kwoniella</taxon>
    </lineage>
</organism>
<dbReference type="EMBL" id="KI669493">
    <property type="protein sequence ID" value="OCF37157.1"/>
    <property type="molecule type" value="Genomic_DNA"/>
</dbReference>
<protein>
    <submittedName>
        <fullName evidence="1">Uncharacterized protein</fullName>
    </submittedName>
</protein>
<name>A0A1B9H1M6_9TREE</name>
<dbReference type="OrthoDB" id="2561956at2759"/>
<keyword evidence="2" id="KW-1185">Reference proteome</keyword>
<sequence>MSLHTLTPATLSKSQQQRLIQLVQGSIRSTKHRDSCDVGRGTAQGSEHWRRLISTDDNEGSFFTARGTVRSVKPKQDAVDHQDGGEEEVEEQEVLVLVHDRGQSAASYVSVFPVQLELRYVDSILARFSCSQSKDVTPIRTPPATHLQEWSYGESPGPSRVLYLFHPPSSTTNNEPNFINPLSLCLTSLSGVGSINLDAWSWLDSARESLERAFWGILMPSVSGVVGVSEKVSSGLASFITLLPIPATLAIEGSVAWQASTSVKTEAEDIPRTWARDATYKFQASASLRGSPVSSPPSSPSKLHAAVPGIGLPSPGDNKSMVQYTPRLYDQETLYTLRLPPTPVSNDGTGGPDLELGPTMKPIHVKKRASLPWHTEQHKAWDDGKHELGLGMAPGGGMGLGMGMRV</sequence>
<reference evidence="2" key="2">
    <citation type="submission" date="2013-12" db="EMBL/GenBank/DDBJ databases">
        <title>Evolution of pathogenesis and genome organization in the Tremellales.</title>
        <authorList>
            <person name="Cuomo C."/>
            <person name="Litvintseva A."/>
            <person name="Heitman J."/>
            <person name="Chen Y."/>
            <person name="Sun S."/>
            <person name="Springer D."/>
            <person name="Dromer F."/>
            <person name="Young S."/>
            <person name="Zeng Q."/>
            <person name="Chapman S."/>
            <person name="Gujja S."/>
            <person name="Saif S."/>
            <person name="Birren B."/>
        </authorList>
    </citation>
    <scope>NUCLEOTIDE SEQUENCE [LARGE SCALE GENOMIC DNA]</scope>
    <source>
        <strain evidence="2">BCC8398</strain>
    </source>
</reference>
<evidence type="ECO:0000313" key="1">
    <source>
        <dbReference type="EMBL" id="OCF37157.1"/>
    </source>
</evidence>